<dbReference type="GO" id="GO:0006508">
    <property type="term" value="P:proteolysis"/>
    <property type="evidence" value="ECO:0007669"/>
    <property type="project" value="UniProtKB-KW"/>
</dbReference>
<dbReference type="Pfam" id="PF02902">
    <property type="entry name" value="Peptidase_C48"/>
    <property type="match status" value="1"/>
</dbReference>
<evidence type="ECO:0000259" key="5">
    <source>
        <dbReference type="PROSITE" id="PS50600"/>
    </source>
</evidence>
<dbReference type="Gramene" id="ONK56707">
    <property type="protein sequence ID" value="ONK56707"/>
    <property type="gene ID" value="A4U43_C10F11900"/>
</dbReference>
<name>A0A5P1E5G0_ASPOF</name>
<reference evidence="7" key="1">
    <citation type="journal article" date="2017" name="Nat. Commun.">
        <title>The asparagus genome sheds light on the origin and evolution of a young Y chromosome.</title>
        <authorList>
            <person name="Harkess A."/>
            <person name="Zhou J."/>
            <person name="Xu C."/>
            <person name="Bowers J.E."/>
            <person name="Van der Hulst R."/>
            <person name="Ayyampalayam S."/>
            <person name="Mercati F."/>
            <person name="Riccardi P."/>
            <person name="McKain M.R."/>
            <person name="Kakrana A."/>
            <person name="Tang H."/>
            <person name="Ray J."/>
            <person name="Groenendijk J."/>
            <person name="Arikit S."/>
            <person name="Mathioni S.M."/>
            <person name="Nakano M."/>
            <person name="Shan H."/>
            <person name="Telgmann-Rauber A."/>
            <person name="Kanno A."/>
            <person name="Yue Z."/>
            <person name="Chen H."/>
            <person name="Li W."/>
            <person name="Chen Y."/>
            <person name="Xu X."/>
            <person name="Zhang Y."/>
            <person name="Luo S."/>
            <person name="Chen H."/>
            <person name="Gao J."/>
            <person name="Mao Z."/>
            <person name="Pires J.C."/>
            <person name="Luo M."/>
            <person name="Kudrna D."/>
            <person name="Wing R.A."/>
            <person name="Meyers B.C."/>
            <person name="Yi K."/>
            <person name="Kong H."/>
            <person name="Lavrijsen P."/>
            <person name="Sunseri F."/>
            <person name="Falavigna A."/>
            <person name="Ye Y."/>
            <person name="Leebens-Mack J.H."/>
            <person name="Chen G."/>
        </authorList>
    </citation>
    <scope>NUCLEOTIDE SEQUENCE [LARGE SCALE GENOMIC DNA]</scope>
    <source>
        <strain evidence="7">cv. DH0086</strain>
    </source>
</reference>
<dbReference type="EMBL" id="CM007390">
    <property type="protein sequence ID" value="ONK56707.1"/>
    <property type="molecule type" value="Genomic_DNA"/>
</dbReference>
<keyword evidence="2" id="KW-0645">Protease</keyword>
<dbReference type="PROSITE" id="PS50600">
    <property type="entry name" value="ULP_PROTEASE"/>
    <property type="match status" value="1"/>
</dbReference>
<feature type="compositionally biased region" description="Acidic residues" evidence="4">
    <location>
        <begin position="14"/>
        <end position="53"/>
    </location>
</feature>
<dbReference type="AlphaFoldDB" id="A0A5P1E5G0"/>
<sequence length="284" mass="32103">MKLKMSGGNCGNEAENETEGEEESDGDDEEDGGDDGDDEDDGGDDGDDGDDDNTNVGGNVVEDDKGNTGERGVQSNEEMGEDVERSEKSSGRSNSKRKGKQPEMIAEELIEDEDFLPISFSRTDEYVWQSVTRLDVYHLLIGSAISDSLVDGMIERFKMKIETEAYSKHIHITGSFFARALLEDNLGHWARLLKGRQLPHACFEDSEKIIFPILSSSHWHLLELIKDEKKIYHYSSLTYIKYLNDAKMFMNNFLACIKDEWKIKNVDEYSIETRQVAQQDGFSV</sequence>
<keyword evidence="3" id="KW-0378">Hydrolase</keyword>
<evidence type="ECO:0000256" key="2">
    <source>
        <dbReference type="ARBA" id="ARBA00022670"/>
    </source>
</evidence>
<evidence type="ECO:0000256" key="1">
    <source>
        <dbReference type="ARBA" id="ARBA00005234"/>
    </source>
</evidence>
<proteinExistence type="inferred from homology"/>
<evidence type="ECO:0000256" key="4">
    <source>
        <dbReference type="SAM" id="MobiDB-lite"/>
    </source>
</evidence>
<protein>
    <recommendedName>
        <fullName evidence="5">Ubiquitin-like protease family profile domain-containing protein</fullName>
    </recommendedName>
</protein>
<keyword evidence="7" id="KW-1185">Reference proteome</keyword>
<gene>
    <name evidence="6" type="ORF">A4U43_C10F11900</name>
</gene>
<evidence type="ECO:0000313" key="7">
    <source>
        <dbReference type="Proteomes" id="UP000243459"/>
    </source>
</evidence>
<evidence type="ECO:0000256" key="3">
    <source>
        <dbReference type="ARBA" id="ARBA00022801"/>
    </source>
</evidence>
<dbReference type="GO" id="GO:0008234">
    <property type="term" value="F:cysteine-type peptidase activity"/>
    <property type="evidence" value="ECO:0007669"/>
    <property type="project" value="InterPro"/>
</dbReference>
<organism evidence="6 7">
    <name type="scientific">Asparagus officinalis</name>
    <name type="common">Garden asparagus</name>
    <dbReference type="NCBI Taxonomy" id="4686"/>
    <lineage>
        <taxon>Eukaryota</taxon>
        <taxon>Viridiplantae</taxon>
        <taxon>Streptophyta</taxon>
        <taxon>Embryophyta</taxon>
        <taxon>Tracheophyta</taxon>
        <taxon>Spermatophyta</taxon>
        <taxon>Magnoliopsida</taxon>
        <taxon>Liliopsida</taxon>
        <taxon>Asparagales</taxon>
        <taxon>Asparagaceae</taxon>
        <taxon>Asparagoideae</taxon>
        <taxon>Asparagus</taxon>
    </lineage>
</organism>
<dbReference type="InterPro" id="IPR003653">
    <property type="entry name" value="Peptidase_C48_C"/>
</dbReference>
<accession>A0A5P1E5G0</accession>
<evidence type="ECO:0000313" key="6">
    <source>
        <dbReference type="EMBL" id="ONK56707.1"/>
    </source>
</evidence>
<dbReference type="Proteomes" id="UP000243459">
    <property type="component" value="Chromosome 10"/>
</dbReference>
<dbReference type="Gene3D" id="3.40.395.10">
    <property type="entry name" value="Adenoviral Proteinase, Chain A"/>
    <property type="match status" value="1"/>
</dbReference>
<feature type="domain" description="Ubiquitin-like protease family profile" evidence="5">
    <location>
        <begin position="129"/>
        <end position="284"/>
    </location>
</feature>
<feature type="region of interest" description="Disordered" evidence="4">
    <location>
        <begin position="1"/>
        <end position="104"/>
    </location>
</feature>
<comment type="similarity">
    <text evidence="1">Belongs to the peptidase C48 family.</text>
</comment>
<dbReference type="SUPFAM" id="SSF54001">
    <property type="entry name" value="Cysteine proteinases"/>
    <property type="match status" value="1"/>
</dbReference>
<dbReference type="InterPro" id="IPR038765">
    <property type="entry name" value="Papain-like_cys_pep_sf"/>
</dbReference>